<dbReference type="OrthoDB" id="5329317at2759"/>
<dbReference type="GO" id="GO:0016592">
    <property type="term" value="C:mediator complex"/>
    <property type="evidence" value="ECO:0007669"/>
    <property type="project" value="InterPro"/>
</dbReference>
<protein>
    <recommendedName>
        <fullName evidence="3 9">Mediator of RNA polymerase II transcription subunit 8</fullName>
    </recommendedName>
    <alternativeName>
        <fullName evidence="8 9">Mediator complex subunit 8</fullName>
    </alternativeName>
</protein>
<evidence type="ECO:0000256" key="9">
    <source>
        <dbReference type="RuleBase" id="RU364144"/>
    </source>
</evidence>
<organism evidence="10 11">
    <name type="scientific">Naumovozyma castellii</name>
    <name type="common">Yeast</name>
    <name type="synonym">Saccharomyces castellii</name>
    <dbReference type="NCBI Taxonomy" id="27288"/>
    <lineage>
        <taxon>Eukaryota</taxon>
        <taxon>Fungi</taxon>
        <taxon>Dikarya</taxon>
        <taxon>Ascomycota</taxon>
        <taxon>Saccharomycotina</taxon>
        <taxon>Saccharomycetes</taxon>
        <taxon>Saccharomycetales</taxon>
        <taxon>Saccharomycetaceae</taxon>
        <taxon>Naumovozyma</taxon>
    </lineage>
</organism>
<dbReference type="Gene3D" id="1.20.58.1710">
    <property type="match status" value="1"/>
</dbReference>
<dbReference type="PANTHER" id="PTHR13074:SF9">
    <property type="entry name" value="MEDIATOR OF RNA POLYMERASE II TRANSCRIPTION SUBUNIT 8"/>
    <property type="match status" value="1"/>
</dbReference>
<dbReference type="eggNOG" id="ENOG502S8U1">
    <property type="taxonomic scope" value="Eukaryota"/>
</dbReference>
<dbReference type="GO" id="GO:0060261">
    <property type="term" value="P:positive regulation of transcription initiation by RNA polymerase II"/>
    <property type="evidence" value="ECO:0007669"/>
    <property type="project" value="EnsemblFungi"/>
</dbReference>
<keyword evidence="11" id="KW-1185">Reference proteome</keyword>
<dbReference type="GO" id="GO:0032968">
    <property type="term" value="P:positive regulation of transcription elongation by RNA polymerase II"/>
    <property type="evidence" value="ECO:0007669"/>
    <property type="project" value="EnsemblFungi"/>
</dbReference>
<dbReference type="InParanoid" id="G0VBH3"/>
<dbReference type="GO" id="GO:0003714">
    <property type="term" value="F:transcription corepressor activity"/>
    <property type="evidence" value="ECO:0007669"/>
    <property type="project" value="EnsemblFungi"/>
</dbReference>
<comment type="subunit">
    <text evidence="9">Component of the Mediator complex.</text>
</comment>
<dbReference type="InterPro" id="IPR019364">
    <property type="entry name" value="Mediatior_Med8_fun/met"/>
</dbReference>
<keyword evidence="4 9" id="KW-0805">Transcription regulation</keyword>
<dbReference type="Gene3D" id="6.10.250.2610">
    <property type="match status" value="1"/>
</dbReference>
<evidence type="ECO:0000256" key="1">
    <source>
        <dbReference type="ARBA" id="ARBA00004123"/>
    </source>
</evidence>
<evidence type="ECO:0000256" key="4">
    <source>
        <dbReference type="ARBA" id="ARBA00023015"/>
    </source>
</evidence>
<evidence type="ECO:0000256" key="8">
    <source>
        <dbReference type="ARBA" id="ARBA00031261"/>
    </source>
</evidence>
<reference evidence="10 11" key="1">
    <citation type="journal article" date="2011" name="Proc. Natl. Acad. Sci. U.S.A.">
        <title>Evolutionary erosion of yeast sex chromosomes by mating-type switching accidents.</title>
        <authorList>
            <person name="Gordon J.L."/>
            <person name="Armisen D."/>
            <person name="Proux-Wera E."/>
            <person name="Oheigeartaigh S.S."/>
            <person name="Byrne K.P."/>
            <person name="Wolfe K.H."/>
        </authorList>
    </citation>
    <scope>NUCLEOTIDE SEQUENCE [LARGE SCALE GENOMIC DNA]</scope>
    <source>
        <strain evidence="11">ATCC 76901 / BCRC 22586 / CBS 4309 / NBRC 1992 / NRRL Y-12630</strain>
    </source>
</reference>
<dbReference type="PANTHER" id="PTHR13074">
    <property type="entry name" value="MEDIATOR OF RNA POLYMERASE II TRANSCRIPTION SUBUNIT 8"/>
    <property type="match status" value="1"/>
</dbReference>
<name>G0VBH3_NAUCA</name>
<keyword evidence="7 9" id="KW-0539">Nucleus</keyword>
<evidence type="ECO:0000256" key="2">
    <source>
        <dbReference type="ARBA" id="ARBA00005716"/>
    </source>
</evidence>
<evidence type="ECO:0000256" key="6">
    <source>
        <dbReference type="ARBA" id="ARBA00023163"/>
    </source>
</evidence>
<dbReference type="GeneID" id="96901859"/>
<dbReference type="GO" id="GO:0000122">
    <property type="term" value="P:negative regulation of transcription by RNA polymerase II"/>
    <property type="evidence" value="ECO:0007669"/>
    <property type="project" value="EnsemblFungi"/>
</dbReference>
<dbReference type="AlphaFoldDB" id="G0VBH3"/>
<dbReference type="OMA" id="PQWYSLQ"/>
<dbReference type="GO" id="GO:0070847">
    <property type="term" value="C:core mediator complex"/>
    <property type="evidence" value="ECO:0007669"/>
    <property type="project" value="EnsemblFungi"/>
</dbReference>
<evidence type="ECO:0000313" key="11">
    <source>
        <dbReference type="Proteomes" id="UP000001640"/>
    </source>
</evidence>
<gene>
    <name evidence="10" type="primary">NCAS0B02150</name>
    <name evidence="9" type="synonym">MED8</name>
    <name evidence="10" type="ordered locus">NCAS_0B02150</name>
</gene>
<dbReference type="HOGENOM" id="CLU_108151_0_0_1"/>
<proteinExistence type="inferred from homology"/>
<comment type="function">
    <text evidence="9">Component of the Mediator complex, a coactivator involved in the regulated transcription of nearly all RNA polymerase II-dependent genes. Mediator functions as a bridge to convey information from gene-specific regulatory proteins to the basal RNA polymerase II transcription machinery. Mediator is recruited to promoters by direct interactions with regulatory proteins and serves as a scaffold for the assembly of a functional preinitiation complex with RNA polymerase II and the general transcription factors.</text>
</comment>
<dbReference type="Pfam" id="PF10232">
    <property type="entry name" value="Med8"/>
    <property type="match status" value="1"/>
</dbReference>
<reference key="2">
    <citation type="submission" date="2011-08" db="EMBL/GenBank/DDBJ databases">
        <title>Genome sequence of Naumovozyma castellii.</title>
        <authorList>
            <person name="Gordon J.L."/>
            <person name="Armisen D."/>
            <person name="Proux-Wera E."/>
            <person name="OhEigeartaigh S.S."/>
            <person name="Byrne K.P."/>
            <person name="Wolfe K.H."/>
        </authorList>
    </citation>
    <scope>NUCLEOTIDE SEQUENCE</scope>
    <source>
        <strain>Type strain:CBS 4309</strain>
    </source>
</reference>
<evidence type="ECO:0000313" key="10">
    <source>
        <dbReference type="EMBL" id="CCC68299.1"/>
    </source>
</evidence>
<evidence type="ECO:0000256" key="3">
    <source>
        <dbReference type="ARBA" id="ARBA00020637"/>
    </source>
</evidence>
<dbReference type="EMBL" id="HE576753">
    <property type="protein sequence ID" value="CCC68299.1"/>
    <property type="molecule type" value="Genomic_DNA"/>
</dbReference>
<comment type="similarity">
    <text evidence="2 9">Belongs to the Mediator complex subunit 8 family.</text>
</comment>
<dbReference type="Proteomes" id="UP000001640">
    <property type="component" value="Chromosome 2"/>
</dbReference>
<dbReference type="RefSeq" id="XP_003674673.1">
    <property type="nucleotide sequence ID" value="XM_003674625.1"/>
</dbReference>
<evidence type="ECO:0000256" key="5">
    <source>
        <dbReference type="ARBA" id="ARBA00023159"/>
    </source>
</evidence>
<keyword evidence="6 9" id="KW-0804">Transcription</keyword>
<sequence>MSQSPENIVPNPSDEALQNTVKDNFNDIPTQALDAVRMRLAQLTHSLRRIRDELSRAELPQWYSLQSQINVTLSQLMSVTTTLQHFQETLDSTVVYPLPKFPTTSHENLLTTLLRKKNAPEVDDWISDARETLGIDLSTIDPKQLEKTLQNDKDITKWALGIFTTEFEKHNFKDLENEDELNLSSKNNYKPSKPFSVESILNFTYRGELALSSTQEEV</sequence>
<comment type="subcellular location">
    <subcellularLocation>
        <location evidence="1 9">Nucleus</location>
    </subcellularLocation>
</comment>
<evidence type="ECO:0000256" key="7">
    <source>
        <dbReference type="ARBA" id="ARBA00023242"/>
    </source>
</evidence>
<dbReference type="GO" id="GO:0051123">
    <property type="term" value="P:RNA polymerase II preinitiation complex assembly"/>
    <property type="evidence" value="ECO:0007669"/>
    <property type="project" value="EnsemblFungi"/>
</dbReference>
<keyword evidence="5 9" id="KW-0010">Activator</keyword>
<dbReference type="GO" id="GO:0017025">
    <property type="term" value="F:TBP-class protein binding"/>
    <property type="evidence" value="ECO:0007669"/>
    <property type="project" value="EnsemblFungi"/>
</dbReference>
<dbReference type="KEGG" id="ncs:NCAS_0B02150"/>
<dbReference type="GO" id="GO:0000978">
    <property type="term" value="F:RNA polymerase II cis-regulatory region sequence-specific DNA binding"/>
    <property type="evidence" value="ECO:0007669"/>
    <property type="project" value="EnsemblFungi"/>
</dbReference>
<accession>G0VBH3</accession>
<dbReference type="FunCoup" id="G0VBH3">
    <property type="interactions" value="192"/>
</dbReference>